<proteinExistence type="inferred from homology"/>
<dbReference type="CDD" id="cd00207">
    <property type="entry name" value="fer2"/>
    <property type="match status" value="1"/>
</dbReference>
<dbReference type="InterPro" id="IPR001041">
    <property type="entry name" value="2Fe-2S_ferredoxin-type"/>
</dbReference>
<keyword evidence="5" id="KW-0274">FAD</keyword>
<dbReference type="PROSITE" id="PS51384">
    <property type="entry name" value="FAD_FR"/>
    <property type="match status" value="1"/>
</dbReference>
<dbReference type="CDD" id="cd06215">
    <property type="entry name" value="FNR_iron_sulfur_binding_1"/>
    <property type="match status" value="1"/>
</dbReference>
<dbReference type="SUPFAM" id="SSF63380">
    <property type="entry name" value="Riboflavin synthase domain-like"/>
    <property type="match status" value="1"/>
</dbReference>
<dbReference type="InterPro" id="IPR001433">
    <property type="entry name" value="OxRdtase_FAD/NAD-bd"/>
</dbReference>
<evidence type="ECO:0000259" key="10">
    <source>
        <dbReference type="PROSITE" id="PS51085"/>
    </source>
</evidence>
<evidence type="ECO:0000313" key="12">
    <source>
        <dbReference type="EMBL" id="MDQ0474350.1"/>
    </source>
</evidence>
<accession>A0ABU0JJ78</accession>
<dbReference type="Pfam" id="PF00111">
    <property type="entry name" value="Fer2"/>
    <property type="match status" value="1"/>
</dbReference>
<dbReference type="InterPro" id="IPR017938">
    <property type="entry name" value="Riboflavin_synthase-like_b-brl"/>
</dbReference>
<feature type="domain" description="2Fe-2S ferredoxin-type" evidence="10">
    <location>
        <begin position="271"/>
        <end position="355"/>
    </location>
</feature>
<protein>
    <submittedName>
        <fullName evidence="12">Ferredoxin-NADP reductase</fullName>
    </submittedName>
</protein>
<name>A0ABU0JJ78_9HYPH</name>
<dbReference type="Gene3D" id="3.10.20.30">
    <property type="match status" value="1"/>
</dbReference>
<evidence type="ECO:0000256" key="4">
    <source>
        <dbReference type="ARBA" id="ARBA00022723"/>
    </source>
</evidence>
<keyword evidence="7" id="KW-0408">Iron</keyword>
<gene>
    <name evidence="12" type="ORF">QO011_007390</name>
</gene>
<sequence>MTAPAFRPLDERTPWTDHTPLECVAVVPEGGDVATFTFRAPDESWFRYEPGQCVTLELPTAEGPVLRTYTLSSSPSRPLSVSVTAKAQARSLGTRWMLDNLRPGARLKAYGPAGAFSFHRHPAEKYLFLSAGSGITPMMSMTRFAEDHGSGADIAFVNCARRPSEIIFRQELERMAARMRRLNLAWIVEEADSGTAWTGFRGRLTASALRLIAPDFREREVFCCGPAPFMAGVRDMLDAAGADMRRYHEESFQPPEPEAAPALAPGEAAEGSVAFTVSGIEVPASSRETILQLARGAGLNIPTGCTMGLCGTCKVRRRSGETAMQHNGGIREEEIAAGLVLACCTRPIGRVEIEA</sequence>
<dbReference type="SUPFAM" id="SSF52343">
    <property type="entry name" value="Ferredoxin reductase-like, C-terminal NADP-linked domain"/>
    <property type="match status" value="1"/>
</dbReference>
<keyword evidence="4" id="KW-0479">Metal-binding</keyword>
<dbReference type="SUPFAM" id="SSF54292">
    <property type="entry name" value="2Fe-2S ferredoxin-like"/>
    <property type="match status" value="1"/>
</dbReference>
<organism evidence="12 13">
    <name type="scientific">Labrys wisconsinensis</name>
    <dbReference type="NCBI Taxonomy" id="425677"/>
    <lineage>
        <taxon>Bacteria</taxon>
        <taxon>Pseudomonadati</taxon>
        <taxon>Pseudomonadota</taxon>
        <taxon>Alphaproteobacteria</taxon>
        <taxon>Hyphomicrobiales</taxon>
        <taxon>Xanthobacteraceae</taxon>
        <taxon>Labrys</taxon>
    </lineage>
</organism>
<evidence type="ECO:0000259" key="11">
    <source>
        <dbReference type="PROSITE" id="PS51384"/>
    </source>
</evidence>
<dbReference type="PROSITE" id="PS51085">
    <property type="entry name" value="2FE2S_FER_2"/>
    <property type="match status" value="1"/>
</dbReference>
<dbReference type="InterPro" id="IPR017927">
    <property type="entry name" value="FAD-bd_FR_type"/>
</dbReference>
<evidence type="ECO:0000256" key="8">
    <source>
        <dbReference type="ARBA" id="ARBA00023014"/>
    </source>
</evidence>
<comment type="caution">
    <text evidence="12">The sequence shown here is derived from an EMBL/GenBank/DDBJ whole genome shotgun (WGS) entry which is preliminary data.</text>
</comment>
<keyword evidence="3" id="KW-0001">2Fe-2S</keyword>
<dbReference type="InterPro" id="IPR012675">
    <property type="entry name" value="Beta-grasp_dom_sf"/>
</dbReference>
<evidence type="ECO:0000256" key="6">
    <source>
        <dbReference type="ARBA" id="ARBA00023002"/>
    </source>
</evidence>
<dbReference type="Pfam" id="PF00970">
    <property type="entry name" value="FAD_binding_6"/>
    <property type="match status" value="1"/>
</dbReference>
<evidence type="ECO:0000256" key="7">
    <source>
        <dbReference type="ARBA" id="ARBA00023004"/>
    </source>
</evidence>
<dbReference type="InterPro" id="IPR008333">
    <property type="entry name" value="Cbr1-like_FAD-bd_dom"/>
</dbReference>
<evidence type="ECO:0000256" key="3">
    <source>
        <dbReference type="ARBA" id="ARBA00022714"/>
    </source>
</evidence>
<keyword evidence="13" id="KW-1185">Reference proteome</keyword>
<dbReference type="InterPro" id="IPR006058">
    <property type="entry name" value="2Fe2S_fd_BS"/>
</dbReference>
<keyword evidence="2" id="KW-0285">Flavoprotein</keyword>
<keyword evidence="6" id="KW-0560">Oxidoreductase</keyword>
<dbReference type="Pfam" id="PF00175">
    <property type="entry name" value="NAD_binding_1"/>
    <property type="match status" value="1"/>
</dbReference>
<evidence type="ECO:0000256" key="1">
    <source>
        <dbReference type="ARBA" id="ARBA00001974"/>
    </source>
</evidence>
<evidence type="ECO:0000256" key="9">
    <source>
        <dbReference type="ARBA" id="ARBA00061434"/>
    </source>
</evidence>
<evidence type="ECO:0000256" key="5">
    <source>
        <dbReference type="ARBA" id="ARBA00022827"/>
    </source>
</evidence>
<dbReference type="RefSeq" id="WP_307283833.1">
    <property type="nucleotide sequence ID" value="NZ_JAUSVX010000022.1"/>
</dbReference>
<dbReference type="PROSITE" id="PS00197">
    <property type="entry name" value="2FE2S_FER_1"/>
    <property type="match status" value="1"/>
</dbReference>
<dbReference type="InterPro" id="IPR039261">
    <property type="entry name" value="FNR_nucleotide-bd"/>
</dbReference>
<comment type="cofactor">
    <cofactor evidence="1">
        <name>FAD</name>
        <dbReference type="ChEBI" id="CHEBI:57692"/>
    </cofactor>
</comment>
<dbReference type="PANTHER" id="PTHR47354">
    <property type="entry name" value="NADH OXIDOREDUCTASE HCR"/>
    <property type="match status" value="1"/>
</dbReference>
<reference evidence="12 13" key="1">
    <citation type="submission" date="2023-07" db="EMBL/GenBank/DDBJ databases">
        <title>Genomic Encyclopedia of Type Strains, Phase IV (KMG-IV): sequencing the most valuable type-strain genomes for metagenomic binning, comparative biology and taxonomic classification.</title>
        <authorList>
            <person name="Goeker M."/>
        </authorList>
    </citation>
    <scope>NUCLEOTIDE SEQUENCE [LARGE SCALE GENOMIC DNA]</scope>
    <source>
        <strain evidence="12 13">DSM 19619</strain>
    </source>
</reference>
<evidence type="ECO:0000256" key="2">
    <source>
        <dbReference type="ARBA" id="ARBA00022630"/>
    </source>
</evidence>
<feature type="domain" description="FAD-binding FR-type" evidence="11">
    <location>
        <begin position="16"/>
        <end position="119"/>
    </location>
</feature>
<dbReference type="PANTHER" id="PTHR47354:SF6">
    <property type="entry name" value="NADH OXIDOREDUCTASE HCR"/>
    <property type="match status" value="1"/>
</dbReference>
<dbReference type="EMBL" id="JAUSVX010000022">
    <property type="protein sequence ID" value="MDQ0474350.1"/>
    <property type="molecule type" value="Genomic_DNA"/>
</dbReference>
<dbReference type="Gene3D" id="2.40.30.10">
    <property type="entry name" value="Translation factors"/>
    <property type="match status" value="1"/>
</dbReference>
<dbReference type="InterPro" id="IPR050415">
    <property type="entry name" value="MRET"/>
</dbReference>
<keyword evidence="8" id="KW-0411">Iron-sulfur</keyword>
<dbReference type="Gene3D" id="3.40.50.80">
    <property type="entry name" value="Nucleotide-binding domain of ferredoxin-NADP reductase (FNR) module"/>
    <property type="match status" value="1"/>
</dbReference>
<comment type="similarity">
    <text evidence="9">In the N-terminal section; belongs to the FAD-binding oxidoreductase type 6 family.</text>
</comment>
<dbReference type="PRINTS" id="PR00410">
    <property type="entry name" value="PHEHYDRXLASE"/>
</dbReference>
<dbReference type="Proteomes" id="UP001242480">
    <property type="component" value="Unassembled WGS sequence"/>
</dbReference>
<dbReference type="InterPro" id="IPR036010">
    <property type="entry name" value="2Fe-2S_ferredoxin-like_sf"/>
</dbReference>
<evidence type="ECO:0000313" key="13">
    <source>
        <dbReference type="Proteomes" id="UP001242480"/>
    </source>
</evidence>